<gene>
    <name evidence="2" type="ORF">CLV67_118194</name>
</gene>
<reference evidence="2 3" key="1">
    <citation type="submission" date="2018-03" db="EMBL/GenBank/DDBJ databases">
        <title>Genomic Encyclopedia of Archaeal and Bacterial Type Strains, Phase II (KMG-II): from individual species to whole genera.</title>
        <authorList>
            <person name="Goeker M."/>
        </authorList>
    </citation>
    <scope>NUCLEOTIDE SEQUENCE [LARGE SCALE GENOMIC DNA]</scope>
    <source>
        <strain evidence="2 3">DSM 43146</strain>
    </source>
</reference>
<keyword evidence="3" id="KW-1185">Reference proteome</keyword>
<dbReference type="OrthoDB" id="115252at2"/>
<dbReference type="InterPro" id="IPR011009">
    <property type="entry name" value="Kinase-like_dom_sf"/>
</dbReference>
<comment type="caution">
    <text evidence="2">The sequence shown here is derived from an EMBL/GenBank/DDBJ whole genome shotgun (WGS) entry which is preliminary data.</text>
</comment>
<keyword evidence="2" id="KW-0808">Transferase</keyword>
<dbReference type="Gene3D" id="1.10.510.10">
    <property type="entry name" value="Transferase(Phosphotransferase) domain 1"/>
    <property type="match status" value="1"/>
</dbReference>
<organism evidence="2 3">
    <name type="scientific">Actinoplanes italicus</name>
    <dbReference type="NCBI Taxonomy" id="113567"/>
    <lineage>
        <taxon>Bacteria</taxon>
        <taxon>Bacillati</taxon>
        <taxon>Actinomycetota</taxon>
        <taxon>Actinomycetes</taxon>
        <taxon>Micromonosporales</taxon>
        <taxon>Micromonosporaceae</taxon>
        <taxon>Actinoplanes</taxon>
    </lineage>
</organism>
<dbReference type="Gene3D" id="3.30.200.20">
    <property type="entry name" value="Phosphorylase Kinase, domain 1"/>
    <property type="match status" value="1"/>
</dbReference>
<dbReference type="InterPro" id="IPR002575">
    <property type="entry name" value="Aminoglycoside_PTrfase"/>
</dbReference>
<sequence>MRDRPPGLAESDLISALAAGWTIETRSLDYLPVGAGSYHWSAVDRSGDTWFVKVDKTGFDDLRRSMETALTLHRDAGLAFVVAPVPAVDGAVLRRLGHRYALAVFPMIEGVAGEFGPHPDADLPEMTALLTALHRATDTVAHLAPRDDLRLPGRAGLLEALADLDRPWTSGPHAEPARHLLGRHQDRIRRRLADFDRLAHLVGETAADWVITHGEPHPGNVLRTSGGLRLIDWTTARIAPPARDLWMLTPAFAGLTTGSAGLTTGSAGLPSGIAFHRVRWVLADVAAFTADLRAPHGDGADAAAALRYLTAYLAKPRRSPAAGRSE</sequence>
<protein>
    <submittedName>
        <fullName evidence="2">Spectinomycin phosphotransferase</fullName>
    </submittedName>
</protein>
<dbReference type="Gene3D" id="1.20.58.840">
    <property type="match status" value="1"/>
</dbReference>
<evidence type="ECO:0000313" key="2">
    <source>
        <dbReference type="EMBL" id="PRX16863.1"/>
    </source>
</evidence>
<evidence type="ECO:0000313" key="3">
    <source>
        <dbReference type="Proteomes" id="UP000239415"/>
    </source>
</evidence>
<proteinExistence type="predicted"/>
<name>A0A2T0K2R5_9ACTN</name>
<dbReference type="EMBL" id="PVMZ01000018">
    <property type="protein sequence ID" value="PRX16863.1"/>
    <property type="molecule type" value="Genomic_DNA"/>
</dbReference>
<dbReference type="AlphaFoldDB" id="A0A2T0K2R5"/>
<dbReference type="GO" id="GO:0016740">
    <property type="term" value="F:transferase activity"/>
    <property type="evidence" value="ECO:0007669"/>
    <property type="project" value="UniProtKB-KW"/>
</dbReference>
<accession>A0A2T0K2R5</accession>
<dbReference type="Pfam" id="PF01636">
    <property type="entry name" value="APH"/>
    <property type="match status" value="1"/>
</dbReference>
<evidence type="ECO:0000259" key="1">
    <source>
        <dbReference type="Pfam" id="PF01636"/>
    </source>
</evidence>
<dbReference type="RefSeq" id="WP_106326515.1">
    <property type="nucleotide sequence ID" value="NZ_BOMO01000063.1"/>
</dbReference>
<dbReference type="SUPFAM" id="SSF56112">
    <property type="entry name" value="Protein kinase-like (PK-like)"/>
    <property type="match status" value="1"/>
</dbReference>
<feature type="domain" description="Aminoglycoside phosphotransferase" evidence="1">
    <location>
        <begin position="43"/>
        <end position="249"/>
    </location>
</feature>
<dbReference type="Proteomes" id="UP000239415">
    <property type="component" value="Unassembled WGS sequence"/>
</dbReference>